<dbReference type="Proteomes" id="UP001211907">
    <property type="component" value="Unassembled WGS sequence"/>
</dbReference>
<organism evidence="1 2">
    <name type="scientific">Physocladia obscura</name>
    <dbReference type="NCBI Taxonomy" id="109957"/>
    <lineage>
        <taxon>Eukaryota</taxon>
        <taxon>Fungi</taxon>
        <taxon>Fungi incertae sedis</taxon>
        <taxon>Chytridiomycota</taxon>
        <taxon>Chytridiomycota incertae sedis</taxon>
        <taxon>Chytridiomycetes</taxon>
        <taxon>Chytridiales</taxon>
        <taxon>Chytriomycetaceae</taxon>
        <taxon>Physocladia</taxon>
    </lineage>
</organism>
<evidence type="ECO:0000313" key="1">
    <source>
        <dbReference type="EMBL" id="KAJ3116526.1"/>
    </source>
</evidence>
<sequence length="663" mass="74607">MSKATTVRLAAAALRTLPAGVDLNAFSRTNPHSISVAANLLQPNYSSLALMLAYQALNNKFQSEPLQIHLIDVSLSSPSESSFVKLMRSLSNSSSVLSLHPNPQPELGNHFLTSLAIHCRQLHISNIATSATLCDLFSMLSSFFGYEYSLESLNENYRRFLLPTAFQKSDSYSIKNIMSQAKPRSSGLFGSNDPSAFTVDVMRPLLGFTDVELMKYCNEHGYIIENTESANTESAKRTNINGNMIAKSSNSNPSGLVGRKYVEQKLVIRDVLSLNRHKMGVDFISNLLRKRVKIPGTDFSRLGIEIPDVTSLNSGDFNLERDRCIHNLPVDLDFADVVAEISAGLNSYNKKVEKILSQTSATDPPTGSCFLSIETNSDGKLPNSHWLRDNDLAYGVLSNLLEWTVCDNFRTKFERVNLFRQFMLDYYKPVTNNKQAVNQIGDLTILLTAPLRSKKPMYNTNNDHEVMQAHMEQKHRHQNQSPWIITRAPIRHGLRTANNLKIYMKINQVKLWDNRFYVTLRQSKPKTSLEDPDTEKSLLTGIDPKQLLFVVRPFLLADFHKLQDRMHHGIGSAFSTFTQAELNRLKLAHYMRAMPTNARHTIPCVALVQDNGDDSYVISVPGIGGMMTEFGVVDIKISFLSEAWKGVKQMREELQFENFISGL</sequence>
<gene>
    <name evidence="1" type="ORF">HK100_001044</name>
</gene>
<proteinExistence type="predicted"/>
<reference evidence="1" key="1">
    <citation type="submission" date="2020-05" db="EMBL/GenBank/DDBJ databases">
        <title>Phylogenomic resolution of chytrid fungi.</title>
        <authorList>
            <person name="Stajich J.E."/>
            <person name="Amses K."/>
            <person name="Simmons R."/>
            <person name="Seto K."/>
            <person name="Myers J."/>
            <person name="Bonds A."/>
            <person name="Quandt C.A."/>
            <person name="Barry K."/>
            <person name="Liu P."/>
            <person name="Grigoriev I."/>
            <person name="Longcore J.E."/>
            <person name="James T.Y."/>
        </authorList>
    </citation>
    <scope>NUCLEOTIDE SEQUENCE</scope>
    <source>
        <strain evidence="1">JEL0513</strain>
    </source>
</reference>
<dbReference type="EMBL" id="JADGJH010001224">
    <property type="protein sequence ID" value="KAJ3116526.1"/>
    <property type="molecule type" value="Genomic_DNA"/>
</dbReference>
<keyword evidence="2" id="KW-1185">Reference proteome</keyword>
<name>A0AAD5SYF9_9FUNG</name>
<dbReference type="AlphaFoldDB" id="A0AAD5SYF9"/>
<evidence type="ECO:0000313" key="2">
    <source>
        <dbReference type="Proteomes" id="UP001211907"/>
    </source>
</evidence>
<accession>A0AAD5SYF9</accession>
<protein>
    <submittedName>
        <fullName evidence="1">Uncharacterized protein</fullName>
    </submittedName>
</protein>
<comment type="caution">
    <text evidence="1">The sequence shown here is derived from an EMBL/GenBank/DDBJ whole genome shotgun (WGS) entry which is preliminary data.</text>
</comment>